<evidence type="ECO:0000313" key="3">
    <source>
        <dbReference type="Proteomes" id="UP001230188"/>
    </source>
</evidence>
<dbReference type="InterPro" id="IPR000182">
    <property type="entry name" value="GNAT_dom"/>
</dbReference>
<dbReference type="Proteomes" id="UP001230188">
    <property type="component" value="Unassembled WGS sequence"/>
</dbReference>
<proteinExistence type="predicted"/>
<dbReference type="AlphaFoldDB" id="A0AAD7XKR0"/>
<dbReference type="GO" id="GO:0016747">
    <property type="term" value="F:acyltransferase activity, transferring groups other than amino-acyl groups"/>
    <property type="evidence" value="ECO:0007669"/>
    <property type="project" value="InterPro"/>
</dbReference>
<gene>
    <name evidence="2" type="ORF">CTAYLR_003842</name>
</gene>
<dbReference type="CDD" id="cd04301">
    <property type="entry name" value="NAT_SF"/>
    <property type="match status" value="1"/>
</dbReference>
<dbReference type="InterPro" id="IPR016181">
    <property type="entry name" value="Acyl_CoA_acyltransferase"/>
</dbReference>
<name>A0AAD7XKR0_9STRA</name>
<evidence type="ECO:0000259" key="1">
    <source>
        <dbReference type="PROSITE" id="PS51186"/>
    </source>
</evidence>
<sequence>MLAARKVIEWGGGRMRRMEIGDAGRVAAMTAKLFEGSDIIASNFSSWVRKCEFWGEIVDEEVAGFINLRVFDEKRAIIESLRVDPKYRGLGIGHRLTQFAYDYVAPSSPRVDSVWSVCDSTNKTMCKVMPTVRAPVVARFECLRAVQAPRGAGTGLASSGNRYETPLGIFVLHWIPYRVAAIEAIEEPTHSVHGREPGSFSVASVVPTGLGPTLTVFVCCRDEDQFAAFLGAHYDWALGLHPDDLASSYEVMYVHPTEQHPPAWLKPLSLDILGSDKWYGANVHRRNVS</sequence>
<comment type="caution">
    <text evidence="2">The sequence shown here is derived from an EMBL/GenBank/DDBJ whole genome shotgun (WGS) entry which is preliminary data.</text>
</comment>
<dbReference type="PROSITE" id="PS51186">
    <property type="entry name" value="GNAT"/>
    <property type="match status" value="1"/>
</dbReference>
<dbReference type="EMBL" id="JAQMWT010000359">
    <property type="protein sequence ID" value="KAJ8603217.1"/>
    <property type="molecule type" value="Genomic_DNA"/>
</dbReference>
<protein>
    <recommendedName>
        <fullName evidence="1">N-acetyltransferase domain-containing protein</fullName>
    </recommendedName>
</protein>
<dbReference type="Pfam" id="PF00583">
    <property type="entry name" value="Acetyltransf_1"/>
    <property type="match status" value="1"/>
</dbReference>
<feature type="domain" description="N-acetyltransferase" evidence="1">
    <location>
        <begin position="13"/>
        <end position="178"/>
    </location>
</feature>
<keyword evidence="3" id="KW-1185">Reference proteome</keyword>
<reference evidence="2" key="1">
    <citation type="submission" date="2023-01" db="EMBL/GenBank/DDBJ databases">
        <title>Metagenome sequencing of chrysophaentin producing Chrysophaeum taylorii.</title>
        <authorList>
            <person name="Davison J."/>
            <person name="Bewley C."/>
        </authorList>
    </citation>
    <scope>NUCLEOTIDE SEQUENCE</scope>
    <source>
        <strain evidence="2">NIES-1699</strain>
    </source>
</reference>
<accession>A0AAD7XKR0</accession>
<dbReference type="SUPFAM" id="SSF55729">
    <property type="entry name" value="Acyl-CoA N-acyltransferases (Nat)"/>
    <property type="match status" value="1"/>
</dbReference>
<dbReference type="Gene3D" id="3.40.630.30">
    <property type="match status" value="1"/>
</dbReference>
<organism evidence="2 3">
    <name type="scientific">Chrysophaeum taylorii</name>
    <dbReference type="NCBI Taxonomy" id="2483200"/>
    <lineage>
        <taxon>Eukaryota</taxon>
        <taxon>Sar</taxon>
        <taxon>Stramenopiles</taxon>
        <taxon>Ochrophyta</taxon>
        <taxon>Pelagophyceae</taxon>
        <taxon>Pelagomonadales</taxon>
        <taxon>Pelagomonadaceae</taxon>
        <taxon>Chrysophaeum</taxon>
    </lineage>
</organism>
<evidence type="ECO:0000313" key="2">
    <source>
        <dbReference type="EMBL" id="KAJ8603217.1"/>
    </source>
</evidence>